<comment type="caution">
    <text evidence="2">The sequence shown here is derived from an EMBL/GenBank/DDBJ whole genome shotgun (WGS) entry which is preliminary data.</text>
</comment>
<evidence type="ECO:0000256" key="1">
    <source>
        <dbReference type="SAM" id="Phobius"/>
    </source>
</evidence>
<feature type="transmembrane region" description="Helical" evidence="1">
    <location>
        <begin position="12"/>
        <end position="34"/>
    </location>
</feature>
<reference evidence="2 3" key="1">
    <citation type="submission" date="2018-12" db="EMBL/GenBank/DDBJ databases">
        <title>Dyella dinghuensis sp. nov. DHOA06 and Dyella choica sp. nov. 4M-K27, isolated from forest soil.</title>
        <authorList>
            <person name="Qiu L.-H."/>
            <person name="Gao Z.-H."/>
        </authorList>
    </citation>
    <scope>NUCLEOTIDE SEQUENCE [LARGE SCALE GENOMIC DNA]</scope>
    <source>
        <strain evidence="2 3">DHOA06</strain>
    </source>
</reference>
<dbReference type="AlphaFoldDB" id="A0A432LPW5"/>
<dbReference type="OrthoDB" id="122487at2"/>
<keyword evidence="1" id="KW-0812">Transmembrane</keyword>
<keyword evidence="1" id="KW-1133">Transmembrane helix</keyword>
<accession>A0A432LPW5</accession>
<sequence length="96" mass="10514">MRHGTFTRPSAWIPLAMSFAAFCIVVGDIVFFGAARERDEGTAAHLFQLLIASEIPIMAFVAVKWLRHAWKDALVVLVSQALAIAAAIAPVLYFNL</sequence>
<evidence type="ECO:0000313" key="2">
    <source>
        <dbReference type="EMBL" id="RUL62222.1"/>
    </source>
</evidence>
<dbReference type="EMBL" id="RYZR01000007">
    <property type="protein sequence ID" value="RUL62222.1"/>
    <property type="molecule type" value="Genomic_DNA"/>
</dbReference>
<protein>
    <submittedName>
        <fullName evidence="2">Uncharacterized protein</fullName>
    </submittedName>
</protein>
<evidence type="ECO:0000313" key="3">
    <source>
        <dbReference type="Proteomes" id="UP000267077"/>
    </source>
</evidence>
<dbReference type="Proteomes" id="UP000267077">
    <property type="component" value="Unassembled WGS sequence"/>
</dbReference>
<feature type="transmembrane region" description="Helical" evidence="1">
    <location>
        <begin position="73"/>
        <end position="94"/>
    </location>
</feature>
<name>A0A432LPW5_9GAMM</name>
<gene>
    <name evidence="2" type="ORF">EKH79_15160</name>
</gene>
<dbReference type="RefSeq" id="WP_126674666.1">
    <property type="nucleotide sequence ID" value="NZ_RYZR01000007.1"/>
</dbReference>
<proteinExistence type="predicted"/>
<organism evidence="2 3">
    <name type="scientific">Dyella dinghuensis</name>
    <dbReference type="NCBI Taxonomy" id="1920169"/>
    <lineage>
        <taxon>Bacteria</taxon>
        <taxon>Pseudomonadati</taxon>
        <taxon>Pseudomonadota</taxon>
        <taxon>Gammaproteobacteria</taxon>
        <taxon>Lysobacterales</taxon>
        <taxon>Rhodanobacteraceae</taxon>
        <taxon>Dyella</taxon>
    </lineage>
</organism>
<keyword evidence="1" id="KW-0472">Membrane</keyword>
<keyword evidence="3" id="KW-1185">Reference proteome</keyword>
<feature type="transmembrane region" description="Helical" evidence="1">
    <location>
        <begin position="46"/>
        <end position="66"/>
    </location>
</feature>